<organism evidence="3 4">
    <name type="scientific">Porites evermanni</name>
    <dbReference type="NCBI Taxonomy" id="104178"/>
    <lineage>
        <taxon>Eukaryota</taxon>
        <taxon>Metazoa</taxon>
        <taxon>Cnidaria</taxon>
        <taxon>Anthozoa</taxon>
        <taxon>Hexacorallia</taxon>
        <taxon>Scleractinia</taxon>
        <taxon>Fungiina</taxon>
        <taxon>Poritidae</taxon>
        <taxon>Porites</taxon>
    </lineage>
</organism>
<dbReference type="EMBL" id="CALNXI010004131">
    <property type="protein sequence ID" value="CAH3195147.1"/>
    <property type="molecule type" value="Genomic_DNA"/>
</dbReference>
<name>A0ABN8SUB8_9CNID</name>
<sequence length="1034" mass="116454">MRSLPRLIFAGILIQLLIPKSASTGWMQTTVQFLTKLNDVARLETQCSSSSKEEKFDCFMEKLTEDLPIFEEFLTQTNLKETEQTDFSGLKQLYTAFADFTGNRKGWSKFGHEKSESQLASSHVKKLLDCSRLRNLYEQTFRPLVARLQRDIDVREEYPNNDRSYNMFFDIKGACDQIEVQPRNVPTLSVKDVCPTRYKCTPSIFNSSDNACGQNKSKCDINKAIPHMIGVFFYKVSFAVLNRFCREKCTDGGCKLTREDFSSIAKQVELMKAFRSLPPEDPFGPNKFFQTAISKKAYYEIAAAMEIIGKNEQHFKKIDLNIASFACKEHISQPACHVARVYPHYLLLKKMKEKRLDPGHTGDTRDLTLYQNVDHAKIIELKKETIKHNELLSAVNQLNKNLETQVRGIASYFKGVASFDQDIADADVIFIKGKLKDFDGEYERVKRKVNSDMRDIKNLTLGLVITELVENTVALVAKMAEESNPIAAIFTGVDSKGIRDAAKDVAKAAANVRTAEALASAMEGLVNDTEEIGTCLHNNQNQIKSMKSLVDKIKKNQADDIGDDAETFITEYSNYTPKVAGHRMAQNIAKWGAFKDSFCDLINGAEGVVASGAKAAIANGILYCENLEASIAEFGALRENIFDFQFEMVDSLARVMRGNVAKKLADSIQGQEDDIFKADQLLGGFLMSQQFMQSHAWLYCDKLEYKNEGQRVQACSPRTGLFTNHDLDNLVAFKTEHQTQMSVVRTVHIPTKPQYEGDLGFINIQRFASEKKASFRLPRNVTWLYTFDWSLIGESQAPYVENFQLFLPNREYNTGSGKKKRSTRIVVTADTQAGSYVSANVNSSVLYKLPEMQTSYVTVYQEGYRSSTCPQEIPNPYSLCNNLPNICLTSSNEAGDSLLPTTLSKWKVTYNVQSGQEVVKWLAPTNVTTNLNLIAKIKLRMPKVSANPLAEITRANDQPDLCCEGDTYRASLVDSVCTDCPTGSTSKLGGYYCEASYSTESKKKRKKDQGKMERKKKNDRKTKKRKNKERVASR</sequence>
<reference evidence="3 4" key="1">
    <citation type="submission" date="2022-05" db="EMBL/GenBank/DDBJ databases">
        <authorList>
            <consortium name="Genoscope - CEA"/>
            <person name="William W."/>
        </authorList>
    </citation>
    <scope>NUCLEOTIDE SEQUENCE [LARGE SCALE GENOMIC DNA]</scope>
</reference>
<evidence type="ECO:0000256" key="1">
    <source>
        <dbReference type="SAM" id="MobiDB-lite"/>
    </source>
</evidence>
<feature type="chain" id="PRO_5046215958" evidence="2">
    <location>
        <begin position="24"/>
        <end position="1034"/>
    </location>
</feature>
<protein>
    <submittedName>
        <fullName evidence="3">Uncharacterized protein</fullName>
    </submittedName>
</protein>
<keyword evidence="2" id="KW-0732">Signal</keyword>
<proteinExistence type="predicted"/>
<evidence type="ECO:0000313" key="4">
    <source>
        <dbReference type="Proteomes" id="UP001159427"/>
    </source>
</evidence>
<feature type="signal peptide" evidence="2">
    <location>
        <begin position="1"/>
        <end position="23"/>
    </location>
</feature>
<keyword evidence="4" id="KW-1185">Reference proteome</keyword>
<feature type="region of interest" description="Disordered" evidence="1">
    <location>
        <begin position="997"/>
        <end position="1034"/>
    </location>
</feature>
<dbReference type="Proteomes" id="UP001159427">
    <property type="component" value="Unassembled WGS sequence"/>
</dbReference>
<evidence type="ECO:0000256" key="2">
    <source>
        <dbReference type="SAM" id="SignalP"/>
    </source>
</evidence>
<comment type="caution">
    <text evidence="3">The sequence shown here is derived from an EMBL/GenBank/DDBJ whole genome shotgun (WGS) entry which is preliminary data.</text>
</comment>
<accession>A0ABN8SUB8</accession>
<gene>
    <name evidence="3" type="ORF">PEVE_00029546</name>
</gene>
<evidence type="ECO:0000313" key="3">
    <source>
        <dbReference type="EMBL" id="CAH3195147.1"/>
    </source>
</evidence>
<dbReference type="SUPFAM" id="SSF58100">
    <property type="entry name" value="Bacterial hemolysins"/>
    <property type="match status" value="1"/>
</dbReference>
<feature type="compositionally biased region" description="Basic residues" evidence="1">
    <location>
        <begin position="1002"/>
        <end position="1028"/>
    </location>
</feature>